<protein>
    <recommendedName>
        <fullName evidence="3">ferredoxin--NADP(+) reductase</fullName>
        <ecNumber evidence="3">1.18.1.2</ecNumber>
    </recommendedName>
</protein>
<evidence type="ECO:0000256" key="8">
    <source>
        <dbReference type="ARBA" id="ARBA00023002"/>
    </source>
</evidence>
<feature type="binding site" evidence="12">
    <location>
        <position position="151"/>
    </location>
    <ligand>
        <name>FAD</name>
        <dbReference type="ChEBI" id="CHEBI:57692"/>
    </ligand>
</feature>
<keyword evidence="4" id="KW-0285">Flavoprotein</keyword>
<keyword evidence="10" id="KW-0411">Iron-sulfur</keyword>
<comment type="cofactor">
    <cofactor evidence="1 12">
        <name>FAD</name>
        <dbReference type="ChEBI" id="CHEBI:57692"/>
    </cofactor>
</comment>
<accession>A0A5M4F9C6</accession>
<dbReference type="Gene3D" id="3.30.70.20">
    <property type="match status" value="1"/>
</dbReference>
<dbReference type="OrthoDB" id="289202at2"/>
<feature type="region of interest" description="Disordered" evidence="14">
    <location>
        <begin position="520"/>
        <end position="539"/>
    </location>
</feature>
<comment type="similarity">
    <text evidence="2">Belongs to the ferredoxin--NADP reductase type 1 family.</text>
</comment>
<dbReference type="InterPro" id="IPR017896">
    <property type="entry name" value="4Fe4S_Fe-S-bd"/>
</dbReference>
<sequence length="548" mass="59192">MTHVITRACCNDAACVPVCPVNCIHPAPDEPDYGTTEMLYIDAGSCIDCGACVDVCPVNAISADYDLPEEFLRYEGIAARYFSGEGRTDYEQEQVAVKRRAWGTETQDAPLRVAIVGSGPAACYAAEEIASQRGLDVQVDMFERLLTPGGLVRFGVAPDHQDTKGASEAFARTMRRKNVRLFLGAEIGATVSHEQLAERYHAIVYAVGAMADRALGIPAESLPGSHSATEFVSWYNGHPDFARRTFDLSGERAVIIGNGNVALDVARILVADPDELARTDMADHAIDRLRESSIREVVVVGRRGPVEAAFTIPELLGLTQVPDLDVVVRPDEVVAEGPPDSIAGLKAEVLRELSVTSPTTNRWVTLRFLASPTEIIGNGWVEGVRLARNRIVEHDGRMVAEPTGDVEELACGLVLRSVGYLGSQLPGLPFDEGRGVVPNVAGRVVDGDHRVDGVYVTGWIKRGPSGVIGSNKRCAQETVAALLDDFRDGRLAAPAVADDIGPLLPHAIDHSGWKRIDAHEKAVGRDQRRPRVKLVQHDAQREIAKTVG</sequence>
<feature type="binding site" evidence="12">
    <location>
        <position position="187"/>
    </location>
    <ligand>
        <name>FAD</name>
        <dbReference type="ChEBI" id="CHEBI:57692"/>
    </ligand>
</feature>
<comment type="caution">
    <text evidence="16">The sequence shown here is derived from an EMBL/GenBank/DDBJ whole genome shotgun (WGS) entry which is preliminary data.</text>
</comment>
<dbReference type="Proteomes" id="UP000380867">
    <property type="component" value="Unassembled WGS sequence"/>
</dbReference>
<evidence type="ECO:0000256" key="13">
    <source>
        <dbReference type="PIRSR" id="PIRSR000362-2"/>
    </source>
</evidence>
<feature type="binding site" evidence="13">
    <location>
        <position position="314"/>
    </location>
    <ligand>
        <name>NADP(+)</name>
        <dbReference type="ChEBI" id="CHEBI:58349"/>
    </ligand>
</feature>
<keyword evidence="9" id="KW-0408">Iron</keyword>
<feature type="binding site" evidence="12">
    <location>
        <position position="143"/>
    </location>
    <ligand>
        <name>FAD</name>
        <dbReference type="ChEBI" id="CHEBI:57692"/>
    </ligand>
</feature>
<evidence type="ECO:0000256" key="7">
    <source>
        <dbReference type="ARBA" id="ARBA00022857"/>
    </source>
</evidence>
<evidence type="ECO:0000256" key="3">
    <source>
        <dbReference type="ARBA" id="ARBA00013223"/>
    </source>
</evidence>
<dbReference type="InterPro" id="IPR017900">
    <property type="entry name" value="4Fe4S_Fe_S_CS"/>
</dbReference>
<dbReference type="Gene3D" id="3.40.50.720">
    <property type="entry name" value="NAD(P)-binding Rossmann-like Domain"/>
    <property type="match status" value="1"/>
</dbReference>
<feature type="binding site" evidence="12">
    <location>
        <position position="121"/>
    </location>
    <ligand>
        <name>FAD</name>
        <dbReference type="ChEBI" id="CHEBI:57692"/>
    </ligand>
</feature>
<evidence type="ECO:0000256" key="10">
    <source>
        <dbReference type="ARBA" id="ARBA00023014"/>
    </source>
</evidence>
<name>A0A5M4F9C6_9ACTN</name>
<dbReference type="PRINTS" id="PR00419">
    <property type="entry name" value="ADXRDTASE"/>
</dbReference>
<dbReference type="SUPFAM" id="SSF54862">
    <property type="entry name" value="4Fe-4S ferredoxins"/>
    <property type="match status" value="1"/>
</dbReference>
<evidence type="ECO:0000256" key="9">
    <source>
        <dbReference type="ARBA" id="ARBA00023004"/>
    </source>
</evidence>
<dbReference type="PIRSF" id="PIRSF000362">
    <property type="entry name" value="FNR"/>
    <property type="match status" value="1"/>
</dbReference>
<dbReference type="InterPro" id="IPR036188">
    <property type="entry name" value="FAD/NAD-bd_sf"/>
</dbReference>
<evidence type="ECO:0000256" key="5">
    <source>
        <dbReference type="ARBA" id="ARBA00022723"/>
    </source>
</evidence>
<evidence type="ECO:0000259" key="15">
    <source>
        <dbReference type="PROSITE" id="PS51379"/>
    </source>
</evidence>
<feature type="binding site" evidence="13">
    <location>
        <position position="466"/>
    </location>
    <ligand>
        <name>NADP(+)</name>
        <dbReference type="ChEBI" id="CHEBI:58349"/>
    </ligand>
</feature>
<evidence type="ECO:0000256" key="6">
    <source>
        <dbReference type="ARBA" id="ARBA00022827"/>
    </source>
</evidence>
<keyword evidence="8" id="KW-0560">Oxidoreductase</keyword>
<dbReference type="Pfam" id="PF07992">
    <property type="entry name" value="Pyr_redox_2"/>
    <property type="match status" value="1"/>
</dbReference>
<feature type="domain" description="4Fe-4S ferredoxin-type" evidence="15">
    <location>
        <begin position="37"/>
        <end position="66"/>
    </location>
</feature>
<evidence type="ECO:0000256" key="4">
    <source>
        <dbReference type="ARBA" id="ARBA00022630"/>
    </source>
</evidence>
<keyword evidence="5" id="KW-0479">Metal-binding</keyword>
<proteinExistence type="inferred from homology"/>
<evidence type="ECO:0000256" key="14">
    <source>
        <dbReference type="SAM" id="MobiDB-lite"/>
    </source>
</evidence>
<dbReference type="InterPro" id="IPR021163">
    <property type="entry name" value="Ferredox_Rdtase_adrenod"/>
</dbReference>
<feature type="binding site" evidence="12">
    <location>
        <position position="459"/>
    </location>
    <ligand>
        <name>FAD</name>
        <dbReference type="ChEBI" id="CHEBI:57692"/>
    </ligand>
</feature>
<evidence type="ECO:0000256" key="2">
    <source>
        <dbReference type="ARBA" id="ARBA00008312"/>
    </source>
</evidence>
<evidence type="ECO:0000256" key="12">
    <source>
        <dbReference type="PIRSR" id="PIRSR000362-1"/>
    </source>
</evidence>
<evidence type="ECO:0000313" key="17">
    <source>
        <dbReference type="Proteomes" id="UP000380867"/>
    </source>
</evidence>
<organism evidence="16 17">
    <name type="scientific">Aeromicrobium ginsengisoli</name>
    <dbReference type="NCBI Taxonomy" id="363867"/>
    <lineage>
        <taxon>Bacteria</taxon>
        <taxon>Bacillati</taxon>
        <taxon>Actinomycetota</taxon>
        <taxon>Actinomycetes</taxon>
        <taxon>Propionibacteriales</taxon>
        <taxon>Nocardioidaceae</taxon>
        <taxon>Aeromicrobium</taxon>
    </lineage>
</organism>
<gene>
    <name evidence="16" type="ORF">ESP70_018765</name>
</gene>
<dbReference type="AlphaFoldDB" id="A0A5M4F9C6"/>
<comment type="catalytic activity">
    <reaction evidence="11">
        <text>2 reduced [2Fe-2S]-[ferredoxin] + NADP(+) + H(+) = 2 oxidized [2Fe-2S]-[ferredoxin] + NADPH</text>
        <dbReference type="Rhea" id="RHEA:20125"/>
        <dbReference type="Rhea" id="RHEA-COMP:10000"/>
        <dbReference type="Rhea" id="RHEA-COMP:10001"/>
        <dbReference type="ChEBI" id="CHEBI:15378"/>
        <dbReference type="ChEBI" id="CHEBI:33737"/>
        <dbReference type="ChEBI" id="CHEBI:33738"/>
        <dbReference type="ChEBI" id="CHEBI:57783"/>
        <dbReference type="ChEBI" id="CHEBI:58349"/>
        <dbReference type="EC" id="1.18.1.2"/>
    </reaction>
</comment>
<dbReference type="SUPFAM" id="SSF51971">
    <property type="entry name" value="Nucleotide-binding domain"/>
    <property type="match status" value="1"/>
</dbReference>
<dbReference type="RefSeq" id="WP_149690856.1">
    <property type="nucleotide sequence ID" value="NZ_SDPQ02000004.1"/>
</dbReference>
<feature type="binding site" evidence="13">
    <location>
        <begin position="258"/>
        <end position="261"/>
    </location>
    <ligand>
        <name>NADP(+)</name>
        <dbReference type="ChEBI" id="CHEBI:58349"/>
    </ligand>
</feature>
<dbReference type="Pfam" id="PF00037">
    <property type="entry name" value="Fer4"/>
    <property type="match status" value="1"/>
</dbReference>
<feature type="binding site" evidence="13">
    <location>
        <begin position="302"/>
        <end position="303"/>
    </location>
    <ligand>
        <name>NADP(+)</name>
        <dbReference type="ChEBI" id="CHEBI:58349"/>
    </ligand>
</feature>
<evidence type="ECO:0000256" key="1">
    <source>
        <dbReference type="ARBA" id="ARBA00001974"/>
    </source>
</evidence>
<dbReference type="InterPro" id="IPR023753">
    <property type="entry name" value="FAD/NAD-binding_dom"/>
</dbReference>
<feature type="domain" description="4Fe-4S ferredoxin-type" evidence="15">
    <location>
        <begin position="1"/>
        <end position="29"/>
    </location>
</feature>
<dbReference type="PANTHER" id="PTHR48467:SF1">
    <property type="entry name" value="GLUTAMATE SYNTHASE 1 [NADH], CHLOROPLASTIC-LIKE"/>
    <property type="match status" value="1"/>
</dbReference>
<evidence type="ECO:0000313" key="16">
    <source>
        <dbReference type="EMBL" id="KAA1394246.1"/>
    </source>
</evidence>
<dbReference type="EMBL" id="SDPQ02000004">
    <property type="protein sequence ID" value="KAA1394246.1"/>
    <property type="molecule type" value="Genomic_DNA"/>
</dbReference>
<feature type="binding site" evidence="12">
    <location>
        <begin position="466"/>
        <end position="468"/>
    </location>
    <ligand>
        <name>FAD</name>
        <dbReference type="ChEBI" id="CHEBI:57692"/>
    </ligand>
</feature>
<dbReference type="PANTHER" id="PTHR48467">
    <property type="entry name" value="GLUTAMATE SYNTHASE 1 [NADH], CHLOROPLASTIC-LIKE"/>
    <property type="match status" value="1"/>
</dbReference>
<dbReference type="PROSITE" id="PS51379">
    <property type="entry name" value="4FE4S_FER_2"/>
    <property type="match status" value="2"/>
</dbReference>
<keyword evidence="6 12" id="KW-0274">FAD</keyword>
<evidence type="ECO:0000256" key="11">
    <source>
        <dbReference type="ARBA" id="ARBA00047776"/>
    </source>
</evidence>
<keyword evidence="17" id="KW-1185">Reference proteome</keyword>
<keyword evidence="7 13" id="KW-0521">NADP</keyword>
<reference evidence="16" key="1">
    <citation type="submission" date="2019-09" db="EMBL/GenBank/DDBJ databases">
        <authorList>
            <person name="Li J."/>
        </authorList>
    </citation>
    <scope>NUCLEOTIDE SEQUENCE [LARGE SCALE GENOMIC DNA]</scope>
    <source>
        <strain evidence="16">JCM 14732</strain>
    </source>
</reference>
<dbReference type="EC" id="1.18.1.2" evidence="3"/>
<dbReference type="GO" id="GO:0046872">
    <property type="term" value="F:metal ion binding"/>
    <property type="evidence" value="ECO:0007669"/>
    <property type="project" value="UniProtKB-KW"/>
</dbReference>
<dbReference type="PROSITE" id="PS00198">
    <property type="entry name" value="4FE4S_FER_1"/>
    <property type="match status" value="1"/>
</dbReference>
<dbReference type="InterPro" id="IPR055275">
    <property type="entry name" value="Ferredox_Rdtase"/>
</dbReference>
<dbReference type="GO" id="GO:0004324">
    <property type="term" value="F:ferredoxin-NADP+ reductase activity"/>
    <property type="evidence" value="ECO:0007669"/>
    <property type="project" value="UniProtKB-EC"/>
</dbReference>
<dbReference type="Gene3D" id="3.50.50.60">
    <property type="entry name" value="FAD/NAD(P)-binding domain"/>
    <property type="match status" value="1"/>
</dbReference>
<dbReference type="GO" id="GO:0051536">
    <property type="term" value="F:iron-sulfur cluster binding"/>
    <property type="evidence" value="ECO:0007669"/>
    <property type="project" value="UniProtKB-KW"/>
</dbReference>